<evidence type="ECO:0008006" key="3">
    <source>
        <dbReference type="Google" id="ProtNLM"/>
    </source>
</evidence>
<gene>
    <name evidence="1" type="ORF">N7U66_12170</name>
</gene>
<dbReference type="Gene3D" id="2.130.10.10">
    <property type="entry name" value="YVTN repeat-like/Quinoprotein amine dehydrogenase"/>
    <property type="match status" value="1"/>
</dbReference>
<organism evidence="1 2">
    <name type="scientific">Lacinutrix neustonica</name>
    <dbReference type="NCBI Taxonomy" id="2980107"/>
    <lineage>
        <taxon>Bacteria</taxon>
        <taxon>Pseudomonadati</taxon>
        <taxon>Bacteroidota</taxon>
        <taxon>Flavobacteriia</taxon>
        <taxon>Flavobacteriales</taxon>
        <taxon>Flavobacteriaceae</taxon>
        <taxon>Lacinutrix</taxon>
    </lineage>
</organism>
<evidence type="ECO:0000313" key="1">
    <source>
        <dbReference type="EMBL" id="WAC00960.1"/>
    </source>
</evidence>
<accession>A0A9E8MVA4</accession>
<dbReference type="EMBL" id="CP113088">
    <property type="protein sequence ID" value="WAC00960.1"/>
    <property type="molecule type" value="Genomic_DNA"/>
</dbReference>
<dbReference type="RefSeq" id="WP_267675507.1">
    <property type="nucleotide sequence ID" value="NZ_CP113088.1"/>
</dbReference>
<proteinExistence type="predicted"/>
<name>A0A9E8MVA4_9FLAO</name>
<dbReference type="SUPFAM" id="SSF101898">
    <property type="entry name" value="NHL repeat"/>
    <property type="match status" value="1"/>
</dbReference>
<evidence type="ECO:0000313" key="2">
    <source>
        <dbReference type="Proteomes" id="UP001164705"/>
    </source>
</evidence>
<dbReference type="Pfam" id="PF07494">
    <property type="entry name" value="Reg_prop"/>
    <property type="match status" value="1"/>
</dbReference>
<dbReference type="AlphaFoldDB" id="A0A9E8MVA4"/>
<keyword evidence="2" id="KW-1185">Reference proteome</keyword>
<protein>
    <recommendedName>
        <fullName evidence="3">Hybrid sensor histidine kinase/response regulator</fullName>
    </recommendedName>
</protein>
<dbReference type="Proteomes" id="UP001164705">
    <property type="component" value="Chromosome"/>
</dbReference>
<dbReference type="KEGG" id="lnu:N7U66_12170"/>
<reference evidence="1" key="1">
    <citation type="submission" date="2022-11" db="EMBL/GenBank/DDBJ databases">
        <title>Lacinutrix neustonica HL-RS19T sp. nov., isolated from the surface microlayer sample of brackish Lake Shihwa.</title>
        <authorList>
            <person name="Choi J.Y."/>
            <person name="Hwang C.Y."/>
        </authorList>
    </citation>
    <scope>NUCLEOTIDE SEQUENCE</scope>
    <source>
        <strain evidence="1">HL-RS19</strain>
    </source>
</reference>
<sequence length="310" mass="34863">MNRFVTCLILFIVSRSGFSQNRNLRAYTIEDGLPQSQVYDVIQDGVGYLWLGTQGGGLSRFNGNAFEVWNESDGLQSNYIFALLSSKEKLYIGTKKGLSIKSKNVFLNIEAPQVNKIYQFNNTIYLATKRGIYSLNKDETLKKISINKDIDSSSVNAIIFKNGFFWMATNQGFYRLSDLKEGLENLKKLESNNFSAAISYQNKIYASTFADGTFVFDLEDLESPILMREPLRINSLSIQNENELRVTTDNDGISIIETKTNSEKAVLNTKNGFSVAHIRKVLADSQSNLWIATSEVGSINIFRTTLSIIP</sequence>
<dbReference type="InterPro" id="IPR011110">
    <property type="entry name" value="Reg_prop"/>
</dbReference>
<dbReference type="InterPro" id="IPR015943">
    <property type="entry name" value="WD40/YVTN_repeat-like_dom_sf"/>
</dbReference>